<dbReference type="Proteomes" id="UP000614996">
    <property type="component" value="Unassembled WGS sequence"/>
</dbReference>
<evidence type="ECO:0000313" key="2">
    <source>
        <dbReference type="EMBL" id="GIL27804.1"/>
    </source>
</evidence>
<keyword evidence="3" id="KW-1185">Reference proteome</keyword>
<gene>
    <name evidence="2" type="ORF">NUM_30580</name>
</gene>
<reference evidence="3" key="1">
    <citation type="journal article" date="2021" name="Int. J. Syst. Evol. Microbiol.">
        <title>Actinocatenispora comari sp. nov., an endophytic actinomycete isolated from aerial parts of Comarum salesowianum.</title>
        <authorList>
            <person name="Oyunbileg N."/>
            <person name="Iizaka Y."/>
            <person name="Hamada M."/>
            <person name="Davaapurev B.O."/>
            <person name="Fukumoto A."/>
            <person name="Tsetseg B."/>
            <person name="Kato F."/>
            <person name="Tamura T."/>
            <person name="Batkhuu J."/>
            <person name="Anzai Y."/>
        </authorList>
    </citation>
    <scope>NUCLEOTIDE SEQUENCE [LARGE SCALE GENOMIC DNA]</scope>
    <source>
        <strain evidence="3">NUM-2625</strain>
    </source>
</reference>
<proteinExistence type="predicted"/>
<feature type="compositionally biased region" description="Basic and acidic residues" evidence="1">
    <location>
        <begin position="72"/>
        <end position="106"/>
    </location>
</feature>
<protein>
    <recommendedName>
        <fullName evidence="4">DUF5709 domain-containing protein</fullName>
    </recommendedName>
</protein>
<dbReference type="EMBL" id="BOPO01000053">
    <property type="protein sequence ID" value="GIL27804.1"/>
    <property type="molecule type" value="Genomic_DNA"/>
</dbReference>
<organism evidence="2 3">
    <name type="scientific">Actinocatenispora comari</name>
    <dbReference type="NCBI Taxonomy" id="2807577"/>
    <lineage>
        <taxon>Bacteria</taxon>
        <taxon>Bacillati</taxon>
        <taxon>Actinomycetota</taxon>
        <taxon>Actinomycetes</taxon>
        <taxon>Micromonosporales</taxon>
        <taxon>Micromonosporaceae</taxon>
        <taxon>Actinocatenispora</taxon>
    </lineage>
</organism>
<feature type="region of interest" description="Disordered" evidence="1">
    <location>
        <begin position="1"/>
        <end position="208"/>
    </location>
</feature>
<sequence length="208" mass="22262">MTGQERNPATQQQAAGNDIERDDPGADPEREGIPEHADDDTPANRQVPEPRRLPVPGDGPIASDDYGTTATETRRGEPLSGRLARERPDVGEDTVPDERAYDRTMRAEPTGTDEVAEASVDADVLGGGTAEDPALDATMEGDDPRTESPVSVYDRMDRAAATGEPVGELVAPDEGAHPDRERDEIARQSDRTDPAPESDAVRDEGPGR</sequence>
<name>A0A8J4ENL6_9ACTN</name>
<feature type="compositionally biased region" description="Basic and acidic residues" evidence="1">
    <location>
        <begin position="18"/>
        <end position="36"/>
    </location>
</feature>
<comment type="caution">
    <text evidence="2">The sequence shown here is derived from an EMBL/GenBank/DDBJ whole genome shotgun (WGS) entry which is preliminary data.</text>
</comment>
<feature type="compositionally biased region" description="Basic and acidic residues" evidence="1">
    <location>
        <begin position="174"/>
        <end position="208"/>
    </location>
</feature>
<evidence type="ECO:0008006" key="4">
    <source>
        <dbReference type="Google" id="ProtNLM"/>
    </source>
</evidence>
<evidence type="ECO:0000313" key="3">
    <source>
        <dbReference type="Proteomes" id="UP000614996"/>
    </source>
</evidence>
<accession>A0A8J4ENL6</accession>
<dbReference type="RefSeq" id="WP_207125534.1">
    <property type="nucleotide sequence ID" value="NZ_BOPO01000053.1"/>
</dbReference>
<dbReference type="AlphaFoldDB" id="A0A8J4ENL6"/>
<feature type="compositionally biased region" description="Polar residues" evidence="1">
    <location>
        <begin position="1"/>
        <end position="15"/>
    </location>
</feature>
<evidence type="ECO:0000256" key="1">
    <source>
        <dbReference type="SAM" id="MobiDB-lite"/>
    </source>
</evidence>